<sequence>MDDTDLLDTLVGHLGCSGVSVSVMFGKPALKDAGGKAFACLFQGELACRLGQGTQAHTEALALSGAQLFDPSGRDRPMKDWVCVPRAFLDRWPEFASAALSVPR</sequence>
<keyword evidence="2" id="KW-1185">Reference proteome</keyword>
<name>A0A5B2X8I1_9PSEU</name>
<dbReference type="Proteomes" id="UP000323454">
    <property type="component" value="Unassembled WGS sequence"/>
</dbReference>
<accession>A0A5B2X8I1</accession>
<organism evidence="1 2">
    <name type="scientific">Solihabitans fulvus</name>
    <dbReference type="NCBI Taxonomy" id="1892852"/>
    <lineage>
        <taxon>Bacteria</taxon>
        <taxon>Bacillati</taxon>
        <taxon>Actinomycetota</taxon>
        <taxon>Actinomycetes</taxon>
        <taxon>Pseudonocardiales</taxon>
        <taxon>Pseudonocardiaceae</taxon>
        <taxon>Solihabitans</taxon>
    </lineage>
</organism>
<dbReference type="RefSeq" id="WP_149851458.1">
    <property type="nucleotide sequence ID" value="NZ_VUOB01000038.1"/>
</dbReference>
<evidence type="ECO:0008006" key="3">
    <source>
        <dbReference type="Google" id="ProtNLM"/>
    </source>
</evidence>
<gene>
    <name evidence="1" type="ORF">F0L68_21730</name>
</gene>
<protein>
    <recommendedName>
        <fullName evidence="3">TfoX N-terminal domain-containing protein</fullName>
    </recommendedName>
</protein>
<evidence type="ECO:0000313" key="2">
    <source>
        <dbReference type="Proteomes" id="UP000323454"/>
    </source>
</evidence>
<dbReference type="OrthoDB" id="4558596at2"/>
<reference evidence="1 2" key="2">
    <citation type="submission" date="2019-09" db="EMBL/GenBank/DDBJ databases">
        <authorList>
            <person name="Jin C."/>
        </authorList>
    </citation>
    <scope>NUCLEOTIDE SEQUENCE [LARGE SCALE GENOMIC DNA]</scope>
    <source>
        <strain evidence="1 2">AN110305</strain>
    </source>
</reference>
<comment type="caution">
    <text evidence="1">The sequence shown here is derived from an EMBL/GenBank/DDBJ whole genome shotgun (WGS) entry which is preliminary data.</text>
</comment>
<dbReference type="AlphaFoldDB" id="A0A5B2X8I1"/>
<proteinExistence type="predicted"/>
<dbReference type="EMBL" id="VUOB01000038">
    <property type="protein sequence ID" value="KAA2259545.1"/>
    <property type="molecule type" value="Genomic_DNA"/>
</dbReference>
<evidence type="ECO:0000313" key="1">
    <source>
        <dbReference type="EMBL" id="KAA2259545.1"/>
    </source>
</evidence>
<reference evidence="1 2" key="1">
    <citation type="submission" date="2019-09" db="EMBL/GenBank/DDBJ databases">
        <title>Goodfellowia gen. nov., a new genus of the Pseudonocardineae related to Actinoalloteichus, containing Goodfellowia coeruleoviolacea gen. nov., comb. nov. gen. nov., comb. nov.</title>
        <authorList>
            <person name="Labeda D."/>
        </authorList>
    </citation>
    <scope>NUCLEOTIDE SEQUENCE [LARGE SCALE GENOMIC DNA]</scope>
    <source>
        <strain evidence="1 2">AN110305</strain>
    </source>
</reference>